<reference evidence="2 3" key="1">
    <citation type="submission" date="2020-04" db="EMBL/GenBank/DDBJ databases">
        <authorList>
            <person name="Wallbank WR R."/>
            <person name="Pardo Diaz C."/>
            <person name="Kozak K."/>
            <person name="Martin S."/>
            <person name="Jiggins C."/>
            <person name="Moest M."/>
            <person name="Warren A I."/>
            <person name="Byers J.R.P. K."/>
            <person name="Montejo-Kovacevich G."/>
            <person name="Yen C E."/>
        </authorList>
    </citation>
    <scope>NUCLEOTIDE SEQUENCE [LARGE SCALE GENOMIC DNA]</scope>
</reference>
<evidence type="ECO:0000313" key="3">
    <source>
        <dbReference type="Proteomes" id="UP000494256"/>
    </source>
</evidence>
<organism evidence="2 3">
    <name type="scientific">Arctia plantaginis</name>
    <name type="common">Wood tiger moth</name>
    <name type="synonym">Phalaena plantaginis</name>
    <dbReference type="NCBI Taxonomy" id="874455"/>
    <lineage>
        <taxon>Eukaryota</taxon>
        <taxon>Metazoa</taxon>
        <taxon>Ecdysozoa</taxon>
        <taxon>Arthropoda</taxon>
        <taxon>Hexapoda</taxon>
        <taxon>Insecta</taxon>
        <taxon>Pterygota</taxon>
        <taxon>Neoptera</taxon>
        <taxon>Endopterygota</taxon>
        <taxon>Lepidoptera</taxon>
        <taxon>Glossata</taxon>
        <taxon>Ditrysia</taxon>
        <taxon>Noctuoidea</taxon>
        <taxon>Erebidae</taxon>
        <taxon>Arctiinae</taxon>
        <taxon>Arctia</taxon>
    </lineage>
</organism>
<dbReference type="OrthoDB" id="10254713at2759"/>
<feature type="compositionally biased region" description="Basic residues" evidence="1">
    <location>
        <begin position="40"/>
        <end position="52"/>
    </location>
</feature>
<name>A0A8S1AJ50_ARCPL</name>
<gene>
    <name evidence="2" type="ORF">APLA_LOCUS10823</name>
</gene>
<feature type="compositionally biased region" description="Basic and acidic residues" evidence="1">
    <location>
        <begin position="78"/>
        <end position="89"/>
    </location>
</feature>
<proteinExistence type="predicted"/>
<dbReference type="Proteomes" id="UP000494256">
    <property type="component" value="Unassembled WGS sequence"/>
</dbReference>
<feature type="compositionally biased region" description="Low complexity" evidence="1">
    <location>
        <begin position="28"/>
        <end position="38"/>
    </location>
</feature>
<sequence length="217" mass="23325">MLPPPPPPLPQEENNTSETRAIATQGLSPARPRPSALGRRGGRSARRGGGKRYSRDSVGVRQQCDDECEQQRRAAGARPERAHGARVECGRPGWRARRTAALPPSATARARAPPRPAPRPPPSIAPPRYFAVRPEGGDTSFSPSAHLWHVFKPLSNYYYVKDDSLSVSQARISHLSINCYKIKTECGRCQAEKSDRSTLGSVAGASGAVTASAGPIN</sequence>
<dbReference type="EMBL" id="CADEBD010000322">
    <property type="protein sequence ID" value="CAB3244803.1"/>
    <property type="molecule type" value="Genomic_DNA"/>
</dbReference>
<evidence type="ECO:0000313" key="2">
    <source>
        <dbReference type="EMBL" id="CAB3244803.1"/>
    </source>
</evidence>
<feature type="compositionally biased region" description="Pro residues" evidence="1">
    <location>
        <begin position="1"/>
        <end position="10"/>
    </location>
</feature>
<comment type="caution">
    <text evidence="2">The sequence shown here is derived from an EMBL/GenBank/DDBJ whole genome shotgun (WGS) entry which is preliminary data.</text>
</comment>
<feature type="compositionally biased region" description="Pro residues" evidence="1">
    <location>
        <begin position="113"/>
        <end position="125"/>
    </location>
</feature>
<protein>
    <submittedName>
        <fullName evidence="2">Uncharacterized protein</fullName>
    </submittedName>
</protein>
<accession>A0A8S1AJ50</accession>
<evidence type="ECO:0000256" key="1">
    <source>
        <dbReference type="SAM" id="MobiDB-lite"/>
    </source>
</evidence>
<feature type="region of interest" description="Disordered" evidence="1">
    <location>
        <begin position="1"/>
        <end position="129"/>
    </location>
</feature>
<feature type="compositionally biased region" description="Low complexity" evidence="1">
    <location>
        <begin position="99"/>
        <end position="111"/>
    </location>
</feature>
<dbReference type="AlphaFoldDB" id="A0A8S1AJ50"/>